<proteinExistence type="predicted"/>
<sequence length="100" mass="11731">MKDFSHITKFEEILDAHIETLEKLNKSLDEIENLTSKYESLVEYYYSDQRDSDLESDNKGEIPDSVKRGVLSEDDIYNMMIEHHQTSIRMLEVATKMLKA</sequence>
<dbReference type="RefSeq" id="WP_025803389.1">
    <property type="nucleotide sequence ID" value="NZ_CP053842.1"/>
</dbReference>
<evidence type="ECO:0000256" key="1">
    <source>
        <dbReference type="SAM" id="Coils"/>
    </source>
</evidence>
<evidence type="ECO:0000313" key="2">
    <source>
        <dbReference type="EMBL" id="QOQ87034.1"/>
    </source>
</evidence>
<keyword evidence="1" id="KW-0175">Coiled coil</keyword>
<gene>
    <name evidence="2" type="ORF">IMC76_07420</name>
</gene>
<organism evidence="2 3">
    <name type="scientific">Campylobacter corcagiensis</name>
    <dbReference type="NCBI Taxonomy" id="1448857"/>
    <lineage>
        <taxon>Bacteria</taxon>
        <taxon>Pseudomonadati</taxon>
        <taxon>Campylobacterota</taxon>
        <taxon>Epsilonproteobacteria</taxon>
        <taxon>Campylobacterales</taxon>
        <taxon>Campylobacteraceae</taxon>
        <taxon>Campylobacter</taxon>
    </lineage>
</organism>
<accession>A0A7M1LG57</accession>
<dbReference type="EMBL" id="CP063078">
    <property type="protein sequence ID" value="QOQ87034.1"/>
    <property type="molecule type" value="Genomic_DNA"/>
</dbReference>
<feature type="coiled-coil region" evidence="1">
    <location>
        <begin position="7"/>
        <end position="41"/>
    </location>
</feature>
<name>A0A7M1LG57_9BACT</name>
<dbReference type="AlphaFoldDB" id="A0A7M1LG57"/>
<reference evidence="2 3" key="1">
    <citation type="submission" date="2020-10" db="EMBL/GenBank/DDBJ databases">
        <title>Campylobacter and Helicobacter PacBio genomes.</title>
        <authorList>
            <person name="Lane C."/>
        </authorList>
    </citation>
    <scope>NUCLEOTIDE SEQUENCE [LARGE SCALE GENOMIC DNA]</scope>
    <source>
        <strain evidence="2 3">2016D-0077</strain>
    </source>
</reference>
<dbReference type="Pfam" id="PF14131">
    <property type="entry name" value="DUF4298"/>
    <property type="match status" value="1"/>
</dbReference>
<protein>
    <submittedName>
        <fullName evidence="2">DUF4298 domain-containing protein</fullName>
    </submittedName>
</protein>
<dbReference type="OrthoDB" id="1070483at2"/>
<dbReference type="InterPro" id="IPR025384">
    <property type="entry name" value="DUF4298"/>
</dbReference>
<dbReference type="Proteomes" id="UP000594749">
    <property type="component" value="Chromosome"/>
</dbReference>
<evidence type="ECO:0000313" key="3">
    <source>
        <dbReference type="Proteomes" id="UP000594749"/>
    </source>
</evidence>
<keyword evidence="3" id="KW-1185">Reference proteome</keyword>